<dbReference type="GO" id="GO:0016020">
    <property type="term" value="C:membrane"/>
    <property type="evidence" value="ECO:0007669"/>
    <property type="project" value="UniProtKB-SubCell"/>
</dbReference>
<feature type="region of interest" description="Disordered" evidence="9">
    <location>
        <begin position="1"/>
        <end position="39"/>
    </location>
</feature>
<evidence type="ECO:0000256" key="3">
    <source>
        <dbReference type="ARBA" id="ARBA00022448"/>
    </source>
</evidence>
<comment type="subcellular location">
    <subcellularLocation>
        <location evidence="1">Membrane</location>
        <topology evidence="1">Multi-pass membrane protein</topology>
    </subcellularLocation>
</comment>
<dbReference type="InterPro" id="IPR004813">
    <property type="entry name" value="OPT"/>
</dbReference>
<dbReference type="Proteomes" id="UP000557566">
    <property type="component" value="Unassembled WGS sequence"/>
</dbReference>
<evidence type="ECO:0000313" key="12">
    <source>
        <dbReference type="Proteomes" id="UP000557566"/>
    </source>
</evidence>
<organism evidence="11 12">
    <name type="scientific">Ophiocordyceps sinensis</name>
    <dbReference type="NCBI Taxonomy" id="72228"/>
    <lineage>
        <taxon>Eukaryota</taxon>
        <taxon>Fungi</taxon>
        <taxon>Dikarya</taxon>
        <taxon>Ascomycota</taxon>
        <taxon>Pezizomycotina</taxon>
        <taxon>Sordariomycetes</taxon>
        <taxon>Hypocreomycetidae</taxon>
        <taxon>Hypocreales</taxon>
        <taxon>Ophiocordycipitaceae</taxon>
        <taxon>Ophiocordyceps</taxon>
    </lineage>
</organism>
<feature type="transmembrane region" description="Helical" evidence="10">
    <location>
        <begin position="673"/>
        <end position="691"/>
    </location>
</feature>
<dbReference type="InterPro" id="IPR004648">
    <property type="entry name" value="Oligpept_transpt"/>
</dbReference>
<evidence type="ECO:0000256" key="5">
    <source>
        <dbReference type="ARBA" id="ARBA00022856"/>
    </source>
</evidence>
<feature type="transmembrane region" description="Helical" evidence="10">
    <location>
        <begin position="526"/>
        <end position="546"/>
    </location>
</feature>
<feature type="transmembrane region" description="Helical" evidence="10">
    <location>
        <begin position="752"/>
        <end position="769"/>
    </location>
</feature>
<comment type="caution">
    <text evidence="11">The sequence shown here is derived from an EMBL/GenBank/DDBJ whole genome shotgun (WGS) entry which is preliminary data.</text>
</comment>
<dbReference type="GO" id="GO:0035673">
    <property type="term" value="F:oligopeptide transmembrane transporter activity"/>
    <property type="evidence" value="ECO:0007669"/>
    <property type="project" value="InterPro"/>
</dbReference>
<feature type="transmembrane region" description="Helical" evidence="10">
    <location>
        <begin position="634"/>
        <end position="653"/>
    </location>
</feature>
<keyword evidence="12" id="KW-1185">Reference proteome</keyword>
<protein>
    <recommendedName>
        <fullName evidence="13">Oligopeptide transporter OPT superfamily</fullName>
    </recommendedName>
</protein>
<feature type="transmembrane region" description="Helical" evidence="10">
    <location>
        <begin position="703"/>
        <end position="724"/>
    </location>
</feature>
<feature type="transmembrane region" description="Helical" evidence="10">
    <location>
        <begin position="470"/>
        <end position="488"/>
    </location>
</feature>
<dbReference type="EMBL" id="JAAVMX010000003">
    <property type="protein sequence ID" value="KAF4511630.1"/>
    <property type="molecule type" value="Genomic_DNA"/>
</dbReference>
<feature type="transmembrane region" description="Helical" evidence="10">
    <location>
        <begin position="126"/>
        <end position="144"/>
    </location>
</feature>
<dbReference type="AlphaFoldDB" id="A0A8H4PW92"/>
<evidence type="ECO:0008006" key="13">
    <source>
        <dbReference type="Google" id="ProtNLM"/>
    </source>
</evidence>
<keyword evidence="5" id="KW-0571">Peptide transport</keyword>
<keyword evidence="7 10" id="KW-1133">Transmembrane helix</keyword>
<evidence type="ECO:0000256" key="8">
    <source>
        <dbReference type="ARBA" id="ARBA00023136"/>
    </source>
</evidence>
<evidence type="ECO:0000256" key="2">
    <source>
        <dbReference type="ARBA" id="ARBA00008807"/>
    </source>
</evidence>
<feature type="transmembrane region" description="Helical" evidence="10">
    <location>
        <begin position="390"/>
        <end position="413"/>
    </location>
</feature>
<evidence type="ECO:0000256" key="6">
    <source>
        <dbReference type="ARBA" id="ARBA00022927"/>
    </source>
</evidence>
<accession>A0A8H4PW92</accession>
<dbReference type="GO" id="GO:0015031">
    <property type="term" value="P:protein transport"/>
    <property type="evidence" value="ECO:0007669"/>
    <property type="project" value="UniProtKB-KW"/>
</dbReference>
<feature type="transmembrane region" description="Helical" evidence="10">
    <location>
        <begin position="781"/>
        <end position="803"/>
    </location>
</feature>
<feature type="transmembrane region" description="Helical" evidence="10">
    <location>
        <begin position="156"/>
        <end position="173"/>
    </location>
</feature>
<dbReference type="Pfam" id="PF03169">
    <property type="entry name" value="OPT"/>
    <property type="match status" value="1"/>
</dbReference>
<dbReference type="NCBIfam" id="TIGR00727">
    <property type="entry name" value="ISP4_OPT"/>
    <property type="match status" value="1"/>
</dbReference>
<feature type="transmembrane region" description="Helical" evidence="10">
    <location>
        <begin position="552"/>
        <end position="575"/>
    </location>
</feature>
<feature type="transmembrane region" description="Helical" evidence="10">
    <location>
        <begin position="348"/>
        <end position="369"/>
    </location>
</feature>
<evidence type="ECO:0000256" key="1">
    <source>
        <dbReference type="ARBA" id="ARBA00004141"/>
    </source>
</evidence>
<sequence length="852" mass="94760">MASEKETEGAALPGGTNDPPATPGEKERTVTTSTSMSSGEDLAASLRQLLAEHELDQNFPRHVLARAQHFLRSHEEGAVDVDTARQLLDDFREHKNLELNSSAYVEVRAVVDTTDDPSLPVGTIRVWLIGTIFVIVGTAMHQFFSIRMPSISLSTYIVQLLSMPMGVAMARYLPARRWGGTGRFSFTLNPGPFNHKEHLLVAMMANVAFGSHHNGAYIVSIIQVLKLERFYGEKVLANSIPWQILTLLSTQMMGYGCAGLARRFLVYPTAMIWPKTLPTLALTRALCRDADKQGVEGRDGGQDGRGNASRWTMSPYRLFCICFGAMFVWFFVPNYLFEALALFNWPTWISPGNVTLALIAGSTCGLGISPLPTMDWTVATFLGDPIVTPLFTLINFASGMALAGFIATPLLYFSNVWNGGYLPINSNKIYDNTGSFYKLDRILNDDMTMNEEAYRAYSVPWMATTQVLNLISYLLMYVAVPVHMVLWFRRDIAAGLRSCWGRQTRSQQFRDVHNRLMSAYPECPHWWYLVVLAASFAVACVAVTVWPTGMPVWGIVVAVLLTIMLQIPIGMLAAITNFEVPISLFSMLIGGYALEGKAVENMIFKMYSYMATSQALSFTSDLKLAHYSKIPPRWAFAVQVYASLIGACVAWAVNHWSLRNIEGVCVEGQRDRFTCPSTHSFFLASMLWGVIGPRRLLGPGSPYHVLLYFLPLGLLLPIGAYLAAKRWPTSWWRNVNAPILLAGPLGWAPYNWSYMQGTVVLAVFFNHYIKRRHAGWWERYAYVLTSSFTAATGVAALVLFFGLQKWDIRIKWWGNQIAGQGVDQGGFLDGHGNKVRCAHLPLPAGGSFSSGI</sequence>
<evidence type="ECO:0000313" key="11">
    <source>
        <dbReference type="EMBL" id="KAF4511630.1"/>
    </source>
</evidence>
<feature type="transmembrane region" description="Helical" evidence="10">
    <location>
        <begin position="316"/>
        <end position="336"/>
    </location>
</feature>
<evidence type="ECO:0000256" key="7">
    <source>
        <dbReference type="ARBA" id="ARBA00022989"/>
    </source>
</evidence>
<proteinExistence type="inferred from homology"/>
<gene>
    <name evidence="11" type="ORF">G6O67_003409</name>
</gene>
<comment type="similarity">
    <text evidence="2">Belongs to the oligopeptide OPT transporter family.</text>
</comment>
<evidence type="ECO:0000256" key="10">
    <source>
        <dbReference type="SAM" id="Phobius"/>
    </source>
</evidence>
<dbReference type="NCBIfam" id="TIGR00728">
    <property type="entry name" value="OPT_sfam"/>
    <property type="match status" value="1"/>
</dbReference>
<name>A0A8H4PW92_9HYPO</name>
<keyword evidence="8 10" id="KW-0472">Membrane</keyword>
<evidence type="ECO:0000256" key="4">
    <source>
        <dbReference type="ARBA" id="ARBA00022692"/>
    </source>
</evidence>
<dbReference type="OrthoDB" id="9986677at2759"/>
<reference evidence="11 12" key="1">
    <citation type="journal article" date="2020" name="Genome Biol. Evol.">
        <title>A new high-quality draft genome assembly of the Chinese cordyceps Ophiocordyceps sinensis.</title>
        <authorList>
            <person name="Shu R."/>
            <person name="Zhang J."/>
            <person name="Meng Q."/>
            <person name="Zhang H."/>
            <person name="Zhou G."/>
            <person name="Li M."/>
            <person name="Wu P."/>
            <person name="Zhao Y."/>
            <person name="Chen C."/>
            <person name="Qin Q."/>
        </authorList>
    </citation>
    <scope>NUCLEOTIDE SEQUENCE [LARGE SCALE GENOMIC DNA]</scope>
    <source>
        <strain evidence="11 12">IOZ07</strain>
    </source>
</reference>
<keyword evidence="4 10" id="KW-0812">Transmembrane</keyword>
<keyword evidence="6" id="KW-0653">Protein transport</keyword>
<keyword evidence="3" id="KW-0813">Transport</keyword>
<dbReference type="PANTHER" id="PTHR22601">
    <property type="entry name" value="ISP4 LIKE PROTEIN"/>
    <property type="match status" value="1"/>
</dbReference>
<evidence type="ECO:0000256" key="9">
    <source>
        <dbReference type="SAM" id="MobiDB-lite"/>
    </source>
</evidence>